<keyword evidence="2" id="KW-0472">Membrane</keyword>
<accession>A0AAE4JXV8</accession>
<dbReference type="EMBL" id="JAVMIP010000001">
    <property type="protein sequence ID" value="MDS3859197.1"/>
    <property type="molecule type" value="Genomic_DNA"/>
</dbReference>
<comment type="caution">
    <text evidence="3">The sequence shown here is derived from an EMBL/GenBank/DDBJ whole genome shotgun (WGS) entry which is preliminary data.</text>
</comment>
<name>A0AAE4JXV8_9CYAN</name>
<evidence type="ECO:0000313" key="3">
    <source>
        <dbReference type="EMBL" id="MDS3859197.1"/>
    </source>
</evidence>
<evidence type="ECO:0000313" key="4">
    <source>
        <dbReference type="Proteomes" id="UP001268256"/>
    </source>
</evidence>
<feature type="coiled-coil region" evidence="1">
    <location>
        <begin position="153"/>
        <end position="212"/>
    </location>
</feature>
<dbReference type="PANTHER" id="PTHR32309:SF13">
    <property type="entry name" value="FERRIC ENTEROBACTIN TRANSPORT PROTEIN FEPE"/>
    <property type="match status" value="1"/>
</dbReference>
<sequence length="444" mass="48573">MFFVLGNSLIWGIAGLYLLLSPARYTSKLSLILPGSTPGVSVSLPNIGQASTVPTSPFNNVQVDPRANYKYILMGNQVIDAAAKSQNLTSQSFGVPRIKLLDTTSIIEVELSGNTPVEAQEKAWALYNQFTQELNTLRSKVIAQQDVGIQGLLKTARTRLEIAQKNLSNYKSKSGLSSEDQLNSLSTNIEELRRLRSEAIGERQKAANQQAQLSKTLGLSPQQANFAYVLQADQRFQDNLRDYSQSSAQLAVLLGKWGPNHPVVATQMSKQKQARQALIQRSIALLGFPISPDQVARINISQTAPGAGREALFTKLITLQAEQQGLTAQAEGMSQQILQLEQRLRLLAQKQAVLESYQREVQIAQAVFSSTLAQNDLGQSNIFANYPQVQILTPPILPQEPSSPNPKLALLGAVCSSLLLIAGLTLYWFKIKKNTTMTSAQATQ</sequence>
<keyword evidence="1" id="KW-0175">Coiled coil</keyword>
<dbReference type="AlphaFoldDB" id="A0AAE4JXV8"/>
<dbReference type="PANTHER" id="PTHR32309">
    <property type="entry name" value="TYROSINE-PROTEIN KINASE"/>
    <property type="match status" value="1"/>
</dbReference>
<keyword evidence="2" id="KW-0812">Transmembrane</keyword>
<dbReference type="RefSeq" id="WP_322876536.1">
    <property type="nucleotide sequence ID" value="NZ_JAVMIP010000001.1"/>
</dbReference>
<dbReference type="InterPro" id="IPR050445">
    <property type="entry name" value="Bact_polysacc_biosynth/exp"/>
</dbReference>
<feature type="coiled-coil region" evidence="1">
    <location>
        <begin position="323"/>
        <end position="367"/>
    </location>
</feature>
<feature type="transmembrane region" description="Helical" evidence="2">
    <location>
        <begin position="408"/>
        <end position="429"/>
    </location>
</feature>
<evidence type="ECO:0000256" key="1">
    <source>
        <dbReference type="SAM" id="Coils"/>
    </source>
</evidence>
<proteinExistence type="predicted"/>
<reference evidence="4" key="1">
    <citation type="submission" date="2023-07" db="EMBL/GenBank/DDBJ databases">
        <authorList>
            <person name="Luz R."/>
            <person name="Cordeiro R."/>
            <person name="Fonseca A."/>
            <person name="Goncalves V."/>
        </authorList>
    </citation>
    <scope>NUCLEOTIDE SEQUENCE [LARGE SCALE GENOMIC DNA]</scope>
    <source>
        <strain evidence="4">BACA0444</strain>
    </source>
</reference>
<evidence type="ECO:0000256" key="2">
    <source>
        <dbReference type="SAM" id="Phobius"/>
    </source>
</evidence>
<organism evidence="3 4">
    <name type="scientific">Pseudocalidococcus azoricus BACA0444</name>
    <dbReference type="NCBI Taxonomy" id="2918990"/>
    <lineage>
        <taxon>Bacteria</taxon>
        <taxon>Bacillati</taxon>
        <taxon>Cyanobacteriota</taxon>
        <taxon>Cyanophyceae</taxon>
        <taxon>Acaryochloridales</taxon>
        <taxon>Thermosynechococcaceae</taxon>
        <taxon>Pseudocalidococcus</taxon>
        <taxon>Pseudocalidococcus azoricus</taxon>
    </lineage>
</organism>
<dbReference type="Proteomes" id="UP001268256">
    <property type="component" value="Unassembled WGS sequence"/>
</dbReference>
<dbReference type="GO" id="GO:0005886">
    <property type="term" value="C:plasma membrane"/>
    <property type="evidence" value="ECO:0007669"/>
    <property type="project" value="TreeGrafter"/>
</dbReference>
<keyword evidence="2" id="KW-1133">Transmembrane helix</keyword>
<keyword evidence="4" id="KW-1185">Reference proteome</keyword>
<dbReference type="GO" id="GO:0004713">
    <property type="term" value="F:protein tyrosine kinase activity"/>
    <property type="evidence" value="ECO:0007669"/>
    <property type="project" value="TreeGrafter"/>
</dbReference>
<gene>
    <name evidence="3" type="ORF">RIF25_00110</name>
</gene>
<protein>
    <submittedName>
        <fullName evidence="3">Uncharacterized protein</fullName>
    </submittedName>
</protein>